<evidence type="ECO:0000313" key="2">
    <source>
        <dbReference type="Proteomes" id="UP000261620"/>
    </source>
</evidence>
<evidence type="ECO:0000313" key="1">
    <source>
        <dbReference type="Ensembl" id="ENSMMOP00000019416.1"/>
    </source>
</evidence>
<proteinExistence type="predicted"/>
<protein>
    <submittedName>
        <fullName evidence="1">Uncharacterized protein</fullName>
    </submittedName>
</protein>
<accession>A0A3Q3XAR8</accession>
<keyword evidence="2" id="KW-1185">Reference proteome</keyword>
<organism evidence="1 2">
    <name type="scientific">Mola mola</name>
    <name type="common">Ocean sunfish</name>
    <name type="synonym">Tetraodon mola</name>
    <dbReference type="NCBI Taxonomy" id="94237"/>
    <lineage>
        <taxon>Eukaryota</taxon>
        <taxon>Metazoa</taxon>
        <taxon>Chordata</taxon>
        <taxon>Craniata</taxon>
        <taxon>Vertebrata</taxon>
        <taxon>Euteleostomi</taxon>
        <taxon>Actinopterygii</taxon>
        <taxon>Neopterygii</taxon>
        <taxon>Teleostei</taxon>
        <taxon>Neoteleostei</taxon>
        <taxon>Acanthomorphata</taxon>
        <taxon>Eupercaria</taxon>
        <taxon>Tetraodontiformes</taxon>
        <taxon>Molidae</taxon>
        <taxon>Mola</taxon>
    </lineage>
</organism>
<reference evidence="1" key="2">
    <citation type="submission" date="2025-09" db="UniProtKB">
        <authorList>
            <consortium name="Ensembl"/>
        </authorList>
    </citation>
    <scope>IDENTIFICATION</scope>
</reference>
<reference evidence="1" key="1">
    <citation type="submission" date="2025-08" db="UniProtKB">
        <authorList>
            <consortium name="Ensembl"/>
        </authorList>
    </citation>
    <scope>IDENTIFICATION</scope>
</reference>
<dbReference type="Ensembl" id="ENSMMOT00000019742.1">
    <property type="protein sequence ID" value="ENSMMOP00000019416.1"/>
    <property type="gene ID" value="ENSMMOG00000014722.1"/>
</dbReference>
<dbReference type="AlphaFoldDB" id="A0A3Q3XAR8"/>
<dbReference type="Proteomes" id="UP000261620">
    <property type="component" value="Unplaced"/>
</dbReference>
<sequence length="213" mass="22821">MVSLSSFVKRPICTTNKNTWGPGANVVMHFTSSFLTSSWDIVVSNKPGMSTTATHRPSISPISFWQNSVLGPLLTDSVLGPLLTDSVFGPFLTDSVLGPCLTDSVLGPLLTDSVLGPILTGSVLGPILDSILGPFLTESVFGPILTDSELNEASSILNSPTAVTSLSEKLDQRQQPSTGLPFNAAVDEEMHILTPLKKSVFRAFYVFPFNQHK</sequence>
<name>A0A3Q3XAR8_MOLML</name>